<feature type="coiled-coil region" evidence="1">
    <location>
        <begin position="3"/>
        <end position="37"/>
    </location>
</feature>
<evidence type="ECO:0000313" key="2">
    <source>
        <dbReference type="EMBL" id="MEN0645512.1"/>
    </source>
</evidence>
<keyword evidence="1" id="KW-0175">Coiled coil</keyword>
<reference evidence="2 3" key="1">
    <citation type="submission" date="2024-03" db="EMBL/GenBank/DDBJ databases">
        <title>Bacilli Hybrid Assemblies.</title>
        <authorList>
            <person name="Kovac J."/>
        </authorList>
    </citation>
    <scope>NUCLEOTIDE SEQUENCE [LARGE SCALE GENOMIC DNA]</scope>
    <source>
        <strain evidence="2 3">FSL R7-0666</strain>
    </source>
</reference>
<evidence type="ECO:0000256" key="1">
    <source>
        <dbReference type="SAM" id="Coils"/>
    </source>
</evidence>
<keyword evidence="3" id="KW-1185">Reference proteome</keyword>
<sequence>MPKRSDRETLKNIDEQLKKLNLQKKELDRSIEFGETKKSRKERARRLIETGALAEKYFEMKNLSIPEKEELFKMFSAFINQNKPDKFKK</sequence>
<protein>
    <recommendedName>
        <fullName evidence="4">DUF3847 domain-containing protein</fullName>
    </recommendedName>
</protein>
<comment type="caution">
    <text evidence="2">The sequence shown here is derived from an EMBL/GenBank/DDBJ whole genome shotgun (WGS) entry which is preliminary data.</text>
</comment>
<evidence type="ECO:0000313" key="3">
    <source>
        <dbReference type="Proteomes" id="UP001418796"/>
    </source>
</evidence>
<dbReference type="EMBL" id="JBCITK010000002">
    <property type="protein sequence ID" value="MEN0645512.1"/>
    <property type="molecule type" value="Genomic_DNA"/>
</dbReference>
<dbReference type="RefSeq" id="WP_343132180.1">
    <property type="nucleotide sequence ID" value="NZ_JBCITK010000002.1"/>
</dbReference>
<accession>A0ABU9VPJ2</accession>
<name>A0ABU9VPJ2_9BACI</name>
<organism evidence="2 3">
    <name type="scientific">Alkalicoccobacillus gibsonii</name>
    <dbReference type="NCBI Taxonomy" id="79881"/>
    <lineage>
        <taxon>Bacteria</taxon>
        <taxon>Bacillati</taxon>
        <taxon>Bacillota</taxon>
        <taxon>Bacilli</taxon>
        <taxon>Bacillales</taxon>
        <taxon>Bacillaceae</taxon>
        <taxon>Alkalicoccobacillus</taxon>
    </lineage>
</organism>
<gene>
    <name evidence="2" type="ORF">MKY91_20315</name>
</gene>
<dbReference type="Proteomes" id="UP001418796">
    <property type="component" value="Unassembled WGS sequence"/>
</dbReference>
<evidence type="ECO:0008006" key="4">
    <source>
        <dbReference type="Google" id="ProtNLM"/>
    </source>
</evidence>
<proteinExistence type="predicted"/>